<dbReference type="EMBL" id="CP036339">
    <property type="protein sequence ID" value="QDT72185.1"/>
    <property type="molecule type" value="Genomic_DNA"/>
</dbReference>
<dbReference type="OrthoDB" id="5886358at2"/>
<dbReference type="PANTHER" id="PTHR33777">
    <property type="entry name" value="UPF0045 PROTEIN ECM15"/>
    <property type="match status" value="1"/>
</dbReference>
<dbReference type="GO" id="GO:0005829">
    <property type="term" value="C:cytosol"/>
    <property type="evidence" value="ECO:0007669"/>
    <property type="project" value="TreeGrafter"/>
</dbReference>
<evidence type="ECO:0000259" key="2">
    <source>
        <dbReference type="Pfam" id="PF01910"/>
    </source>
</evidence>
<dbReference type="NCBIfam" id="TIGR00106">
    <property type="entry name" value="MTH1187 family thiamine-binding protein"/>
    <property type="match status" value="1"/>
</dbReference>
<proteinExistence type="inferred from homology"/>
<feature type="domain" description="Thiamine-binding protein" evidence="2">
    <location>
        <begin position="5"/>
        <end position="93"/>
    </location>
</feature>
<evidence type="ECO:0000256" key="1">
    <source>
        <dbReference type="ARBA" id="ARBA00010272"/>
    </source>
</evidence>
<comment type="similarity">
    <text evidence="1">Belongs to the UPF0045 family.</text>
</comment>
<dbReference type="AlphaFoldDB" id="A0A517TUY6"/>
<dbReference type="Pfam" id="PF01910">
    <property type="entry name" value="Thiamine_BP"/>
    <property type="match status" value="1"/>
</dbReference>
<dbReference type="Gene3D" id="3.30.70.930">
    <property type="match status" value="1"/>
</dbReference>
<dbReference type="InterPro" id="IPR051614">
    <property type="entry name" value="UPF0045_domain"/>
</dbReference>
<accession>A0A517TUY6</accession>
<keyword evidence="4" id="KW-1185">Reference proteome</keyword>
<gene>
    <name evidence="3" type="ORF">I41_13520</name>
</gene>
<name>A0A517TUY6_9BACT</name>
<reference evidence="3 4" key="1">
    <citation type="submission" date="2019-02" db="EMBL/GenBank/DDBJ databases">
        <title>Deep-cultivation of Planctomycetes and their phenomic and genomic characterization uncovers novel biology.</title>
        <authorList>
            <person name="Wiegand S."/>
            <person name="Jogler M."/>
            <person name="Boedeker C."/>
            <person name="Pinto D."/>
            <person name="Vollmers J."/>
            <person name="Rivas-Marin E."/>
            <person name="Kohn T."/>
            <person name="Peeters S.H."/>
            <person name="Heuer A."/>
            <person name="Rast P."/>
            <person name="Oberbeckmann S."/>
            <person name="Bunk B."/>
            <person name="Jeske O."/>
            <person name="Meyerdierks A."/>
            <person name="Storesund J.E."/>
            <person name="Kallscheuer N."/>
            <person name="Luecker S."/>
            <person name="Lage O.M."/>
            <person name="Pohl T."/>
            <person name="Merkel B.J."/>
            <person name="Hornburger P."/>
            <person name="Mueller R.-W."/>
            <person name="Bruemmer F."/>
            <person name="Labrenz M."/>
            <person name="Spormann A.M."/>
            <person name="Op den Camp H."/>
            <person name="Overmann J."/>
            <person name="Amann R."/>
            <person name="Jetten M.S.M."/>
            <person name="Mascher T."/>
            <person name="Medema M.H."/>
            <person name="Devos D.P."/>
            <person name="Kaster A.-K."/>
            <person name="Ovreas L."/>
            <person name="Rohde M."/>
            <person name="Galperin M.Y."/>
            <person name="Jogler C."/>
        </authorList>
    </citation>
    <scope>NUCLEOTIDE SEQUENCE [LARGE SCALE GENOMIC DNA]</scope>
    <source>
        <strain evidence="3 4">I41</strain>
    </source>
</reference>
<evidence type="ECO:0000313" key="3">
    <source>
        <dbReference type="EMBL" id="QDT72185.1"/>
    </source>
</evidence>
<protein>
    <recommendedName>
        <fullName evidence="2">Thiamine-binding protein domain-containing protein</fullName>
    </recommendedName>
</protein>
<dbReference type="Proteomes" id="UP000317909">
    <property type="component" value="Chromosome"/>
</dbReference>
<dbReference type="InterPro" id="IPR002767">
    <property type="entry name" value="Thiamine_BP"/>
</dbReference>
<sequence length="103" mass="11151">MVLLEMSIVPLGQGESVSQYVARCVEIIERSGLSYELHAMGTIVEGELGQVLDLMRQCIEEVAKSANRVTCTAKIDYRQGVTGGIRSKVASVREKLGRVAGPN</sequence>
<dbReference type="PANTHER" id="PTHR33777:SF1">
    <property type="entry name" value="UPF0045 PROTEIN ECM15"/>
    <property type="match status" value="1"/>
</dbReference>
<organism evidence="3 4">
    <name type="scientific">Lacipirellula limnantheis</name>
    <dbReference type="NCBI Taxonomy" id="2528024"/>
    <lineage>
        <taxon>Bacteria</taxon>
        <taxon>Pseudomonadati</taxon>
        <taxon>Planctomycetota</taxon>
        <taxon>Planctomycetia</taxon>
        <taxon>Pirellulales</taxon>
        <taxon>Lacipirellulaceae</taxon>
        <taxon>Lacipirellula</taxon>
    </lineage>
</organism>
<evidence type="ECO:0000313" key="4">
    <source>
        <dbReference type="Proteomes" id="UP000317909"/>
    </source>
</evidence>
<dbReference type="KEGG" id="llh:I41_13520"/>
<dbReference type="SUPFAM" id="SSF89957">
    <property type="entry name" value="MTH1187/YkoF-like"/>
    <property type="match status" value="1"/>
</dbReference>
<dbReference type="RefSeq" id="WP_145431777.1">
    <property type="nucleotide sequence ID" value="NZ_CP036339.1"/>
</dbReference>
<dbReference type="InterPro" id="IPR029756">
    <property type="entry name" value="MTH1187/YkoF-like"/>
</dbReference>